<protein>
    <submittedName>
        <fullName evidence="1">Uncharacterized protein</fullName>
    </submittedName>
</protein>
<gene>
    <name evidence="1" type="ORF">PACLA_8A009158</name>
</gene>
<accession>A0A7D9DNN0</accession>
<sequence length="273" mass="31665">MKGIKSESKKKHQSCKNLAKSLCELEASMKLKDEDAAIELGDTWRKFFGYIQLCNVTPELNIVLFNEASVRIFHDLSKHDIIYIDATGKLFADELNHPRLLYFAMVLRNPYHLNAPIPISELISSRQTADSIGLMIRKLKEREREAKFNNESYEEFLERGYRIDIGEANKSDIAKYTHHVCSAHMLQIIKRHAKELCEKYLSIDSQVHMAMRFFGRLIASTTLPELNNIVRLGHYIFKSKYVDGSLLEILDNFSDVIHEFNKGYCENESRESR</sequence>
<keyword evidence="2" id="KW-1185">Reference proteome</keyword>
<name>A0A7D9DNN0_PARCT</name>
<reference evidence="1" key="1">
    <citation type="submission" date="2020-04" db="EMBL/GenBank/DDBJ databases">
        <authorList>
            <person name="Alioto T."/>
            <person name="Alioto T."/>
            <person name="Gomez Garrido J."/>
        </authorList>
    </citation>
    <scope>NUCLEOTIDE SEQUENCE</scope>
    <source>
        <strain evidence="1">A484AB</strain>
    </source>
</reference>
<evidence type="ECO:0000313" key="1">
    <source>
        <dbReference type="EMBL" id="CAB3989112.1"/>
    </source>
</evidence>
<organism evidence="1 2">
    <name type="scientific">Paramuricea clavata</name>
    <name type="common">Red gorgonian</name>
    <name type="synonym">Violescent sea-whip</name>
    <dbReference type="NCBI Taxonomy" id="317549"/>
    <lineage>
        <taxon>Eukaryota</taxon>
        <taxon>Metazoa</taxon>
        <taxon>Cnidaria</taxon>
        <taxon>Anthozoa</taxon>
        <taxon>Octocorallia</taxon>
        <taxon>Malacalcyonacea</taxon>
        <taxon>Plexauridae</taxon>
        <taxon>Paramuricea</taxon>
    </lineage>
</organism>
<comment type="caution">
    <text evidence="1">The sequence shown here is derived from an EMBL/GenBank/DDBJ whole genome shotgun (WGS) entry which is preliminary data.</text>
</comment>
<dbReference type="Proteomes" id="UP001152795">
    <property type="component" value="Unassembled WGS sequence"/>
</dbReference>
<evidence type="ECO:0000313" key="2">
    <source>
        <dbReference type="Proteomes" id="UP001152795"/>
    </source>
</evidence>
<dbReference type="EMBL" id="CACRXK020001432">
    <property type="protein sequence ID" value="CAB3989112.1"/>
    <property type="molecule type" value="Genomic_DNA"/>
</dbReference>
<proteinExistence type="predicted"/>
<dbReference type="OrthoDB" id="413122at2759"/>
<dbReference type="AlphaFoldDB" id="A0A7D9DNN0"/>